<accession>A0A2D3I721</accession>
<protein>
    <submittedName>
        <fullName evidence="1">ORF1326</fullName>
    </submittedName>
</protein>
<sequence>MSGGVDACCCCYCYRFLMPFPYQPFSFVFLVNRYLLKKILTAPRTLCRYQIKQMKISLLPLQR</sequence>
<evidence type="ECO:0000313" key="1">
    <source>
        <dbReference type="EMBL" id="ATU84154.1"/>
    </source>
</evidence>
<dbReference type="Proteomes" id="UP000267516">
    <property type="component" value="Segment"/>
</dbReference>
<dbReference type="EMBL" id="MF768985">
    <property type="protein sequence ID" value="ATU84154.1"/>
    <property type="molecule type" value="Genomic_DNA"/>
</dbReference>
<proteinExistence type="predicted"/>
<name>A0A2D3I721_9VIRU</name>
<reference evidence="1" key="1">
    <citation type="journal article" date="2018" name="Aquaculture">
        <title>Complete genome sequence of a white spot syndrome virus associated with a disease incursion in Australia.</title>
        <authorList>
            <person name="Oakey J."/>
            <person name="Smith C.S."/>
        </authorList>
    </citation>
    <scope>NUCLEOTIDE SEQUENCE [LARGE SCALE GENOMIC DNA]</scope>
    <source>
        <strain evidence="1">WSSV-AU</strain>
    </source>
</reference>
<organism evidence="1">
    <name type="scientific">White spot syndrome virus</name>
    <dbReference type="NCBI Taxonomy" id="342409"/>
    <lineage>
        <taxon>Viruses</taxon>
        <taxon>Viruses incertae sedis</taxon>
        <taxon>Naldaviricetes</taxon>
        <taxon>Nimaviridae</taxon>
        <taxon>Whispovirus</taxon>
    </lineage>
</organism>